<evidence type="ECO:0000256" key="8">
    <source>
        <dbReference type="ARBA" id="ARBA00023136"/>
    </source>
</evidence>
<dbReference type="Gene3D" id="3.40.50.300">
    <property type="entry name" value="P-loop containing nucleotide triphosphate hydrolases"/>
    <property type="match status" value="1"/>
</dbReference>
<dbReference type="GO" id="GO:0001733">
    <property type="term" value="F:galactosylceramide sulfotransferase activity"/>
    <property type="evidence" value="ECO:0007669"/>
    <property type="project" value="InterPro"/>
</dbReference>
<organism evidence="10 11">
    <name type="scientific">Ectocarpus siliculosus</name>
    <name type="common">Brown alga</name>
    <name type="synonym">Conferva siliculosa</name>
    <dbReference type="NCBI Taxonomy" id="2880"/>
    <lineage>
        <taxon>Eukaryota</taxon>
        <taxon>Sar</taxon>
        <taxon>Stramenopiles</taxon>
        <taxon>Ochrophyta</taxon>
        <taxon>PX clade</taxon>
        <taxon>Phaeophyceae</taxon>
        <taxon>Ectocarpales</taxon>
        <taxon>Ectocarpaceae</taxon>
        <taxon>Ectocarpus</taxon>
    </lineage>
</organism>
<protein>
    <submittedName>
        <fullName evidence="10">Sulfotransferase</fullName>
        <ecNumber evidence="10">2.8.2.-</ecNumber>
    </submittedName>
</protein>
<dbReference type="AlphaFoldDB" id="D7G4H5"/>
<evidence type="ECO:0000256" key="1">
    <source>
        <dbReference type="ARBA" id="ARBA00004323"/>
    </source>
</evidence>
<comment type="similarity">
    <text evidence="2">Belongs to the galactose-3-O-sulfotransferase family.</text>
</comment>
<keyword evidence="4" id="KW-0812">Transmembrane</keyword>
<dbReference type="GO" id="GO:0009247">
    <property type="term" value="P:glycolipid biosynthetic process"/>
    <property type="evidence" value="ECO:0007669"/>
    <property type="project" value="InterPro"/>
</dbReference>
<evidence type="ECO:0000256" key="9">
    <source>
        <dbReference type="ARBA" id="ARBA00023180"/>
    </source>
</evidence>
<keyword evidence="7" id="KW-0333">Golgi apparatus</keyword>
<accession>D7G4H5</accession>
<dbReference type="SUPFAM" id="SSF52540">
    <property type="entry name" value="P-loop containing nucleoside triphosphate hydrolases"/>
    <property type="match status" value="1"/>
</dbReference>
<keyword evidence="5" id="KW-0735">Signal-anchor</keyword>
<evidence type="ECO:0000256" key="2">
    <source>
        <dbReference type="ARBA" id="ARBA00008124"/>
    </source>
</evidence>
<evidence type="ECO:0000256" key="6">
    <source>
        <dbReference type="ARBA" id="ARBA00022989"/>
    </source>
</evidence>
<evidence type="ECO:0000313" key="11">
    <source>
        <dbReference type="Proteomes" id="UP000002630"/>
    </source>
</evidence>
<dbReference type="InterPro" id="IPR009729">
    <property type="entry name" value="Gal-3-0_sulfotransfrase"/>
</dbReference>
<comment type="subcellular location">
    <subcellularLocation>
        <location evidence="1">Golgi apparatus membrane</location>
        <topology evidence="1">Single-pass type II membrane protein</topology>
    </subcellularLocation>
</comment>
<dbReference type="eggNOG" id="ENOG502QPNT">
    <property type="taxonomic scope" value="Eukaryota"/>
</dbReference>
<keyword evidence="9" id="KW-0325">Glycoprotein</keyword>
<dbReference type="OrthoDB" id="514299at2759"/>
<reference evidence="10 11" key="1">
    <citation type="journal article" date="2010" name="Nature">
        <title>The Ectocarpus genome and the independent evolution of multicellularity in brown algae.</title>
        <authorList>
            <person name="Cock J.M."/>
            <person name="Sterck L."/>
            <person name="Rouze P."/>
            <person name="Scornet D."/>
            <person name="Allen A.E."/>
            <person name="Amoutzias G."/>
            <person name="Anthouard V."/>
            <person name="Artiguenave F."/>
            <person name="Aury J.M."/>
            <person name="Badger J.H."/>
            <person name="Beszteri B."/>
            <person name="Billiau K."/>
            <person name="Bonnet E."/>
            <person name="Bothwell J.H."/>
            <person name="Bowler C."/>
            <person name="Boyen C."/>
            <person name="Brownlee C."/>
            <person name="Carrano C.J."/>
            <person name="Charrier B."/>
            <person name="Cho G.Y."/>
            <person name="Coelho S.M."/>
            <person name="Collen J."/>
            <person name="Corre E."/>
            <person name="Da Silva C."/>
            <person name="Delage L."/>
            <person name="Delaroque N."/>
            <person name="Dittami S.M."/>
            <person name="Doulbeau S."/>
            <person name="Elias M."/>
            <person name="Farnham G."/>
            <person name="Gachon C.M."/>
            <person name="Gschloessl B."/>
            <person name="Heesch S."/>
            <person name="Jabbari K."/>
            <person name="Jubin C."/>
            <person name="Kawai H."/>
            <person name="Kimura K."/>
            <person name="Kloareg B."/>
            <person name="Kupper F.C."/>
            <person name="Lang D."/>
            <person name="Le Bail A."/>
            <person name="Leblanc C."/>
            <person name="Lerouge P."/>
            <person name="Lohr M."/>
            <person name="Lopez P.J."/>
            <person name="Martens C."/>
            <person name="Maumus F."/>
            <person name="Michel G."/>
            <person name="Miranda-Saavedra D."/>
            <person name="Morales J."/>
            <person name="Moreau H."/>
            <person name="Motomura T."/>
            <person name="Nagasato C."/>
            <person name="Napoli C.A."/>
            <person name="Nelson D.R."/>
            <person name="Nyvall-Collen P."/>
            <person name="Peters A.F."/>
            <person name="Pommier C."/>
            <person name="Potin P."/>
            <person name="Poulain J."/>
            <person name="Quesneville H."/>
            <person name="Read B."/>
            <person name="Rensing S.A."/>
            <person name="Ritter A."/>
            <person name="Rousvoal S."/>
            <person name="Samanta M."/>
            <person name="Samson G."/>
            <person name="Schroeder D.C."/>
            <person name="Segurens B."/>
            <person name="Strittmatter M."/>
            <person name="Tonon T."/>
            <person name="Tregear J.W."/>
            <person name="Valentin K."/>
            <person name="von Dassow P."/>
            <person name="Yamagishi T."/>
            <person name="Van de Peer Y."/>
            <person name="Wincker P."/>
        </authorList>
    </citation>
    <scope>NUCLEOTIDE SEQUENCE [LARGE SCALE GENOMIC DNA]</scope>
    <source>
        <strain evidence="11">Ec32 / CCAP1310/4</strain>
    </source>
</reference>
<sequence>MVTESAGKTGGQMCNVAFVKTHKTASTTLAMIFVRYAKRHDKKLASFEGRFVSNVPLAVAVQQVQENGQRVDVMHYHVHEGVWEGTWEDNTKMYKQIMQEAEPINYITVVRSPREHFLSYYYYYMQPMNKLSIEQYLERTKRHPAQHMMNPMCVEFGVHDKDQLDIFIEKHLPSFALVILTEEFDAGLMTLRRLMGWDMIDMTYSVMMETKKGVVRWDNKPLVDVPRFASLPQWVQDTIDATTALDRKLHEAAVLAYRQAAEVGDAEQDLVEFKELQRIVTAYLQANSSSEARRWYAPNAEPYNGGPPLYAF</sequence>
<dbReference type="PANTHER" id="PTHR14647">
    <property type="entry name" value="GALACTOSE-3-O-SULFOTRANSFERASE"/>
    <property type="match status" value="1"/>
</dbReference>
<dbReference type="EMBL" id="FN649760">
    <property type="protein sequence ID" value="CBJ48878.1"/>
    <property type="molecule type" value="Genomic_DNA"/>
</dbReference>
<evidence type="ECO:0000256" key="4">
    <source>
        <dbReference type="ARBA" id="ARBA00022692"/>
    </source>
</evidence>
<gene>
    <name evidence="10" type="ORF">Esi_0057_0043</name>
</gene>
<evidence type="ECO:0000256" key="7">
    <source>
        <dbReference type="ARBA" id="ARBA00023034"/>
    </source>
</evidence>
<dbReference type="PANTHER" id="PTHR14647:SF87">
    <property type="entry name" value="PUTATIVE-RELATED"/>
    <property type="match status" value="1"/>
</dbReference>
<keyword evidence="8" id="KW-0472">Membrane</keyword>
<proteinExistence type="inferred from homology"/>
<dbReference type="Pfam" id="PF06990">
    <property type="entry name" value="Gal-3-0_sulfotr"/>
    <property type="match status" value="1"/>
</dbReference>
<keyword evidence="3 10" id="KW-0808">Transferase</keyword>
<keyword evidence="6" id="KW-1133">Transmembrane helix</keyword>
<name>D7G4H5_ECTSI</name>
<dbReference type="Proteomes" id="UP000002630">
    <property type="component" value="Unassembled WGS sequence"/>
</dbReference>
<evidence type="ECO:0000313" key="10">
    <source>
        <dbReference type="EMBL" id="CBJ48878.1"/>
    </source>
</evidence>
<keyword evidence="11" id="KW-1185">Reference proteome</keyword>
<evidence type="ECO:0000256" key="3">
    <source>
        <dbReference type="ARBA" id="ARBA00022679"/>
    </source>
</evidence>
<dbReference type="InterPro" id="IPR027417">
    <property type="entry name" value="P-loop_NTPase"/>
</dbReference>
<dbReference type="EC" id="2.8.2.-" evidence="10"/>
<dbReference type="InParanoid" id="D7G4H5"/>
<evidence type="ECO:0000256" key="5">
    <source>
        <dbReference type="ARBA" id="ARBA00022968"/>
    </source>
</evidence>
<dbReference type="GO" id="GO:0000139">
    <property type="term" value="C:Golgi membrane"/>
    <property type="evidence" value="ECO:0007669"/>
    <property type="project" value="UniProtKB-SubCell"/>
</dbReference>